<dbReference type="Proteomes" id="UP000251135">
    <property type="component" value="Unassembled WGS sequence"/>
</dbReference>
<evidence type="ECO:0000313" key="5">
    <source>
        <dbReference type="EMBL" id="PUE66043.1"/>
    </source>
</evidence>
<dbReference type="RefSeq" id="WP_108557953.1">
    <property type="nucleotide sequence ID" value="NZ_MUXE01000002.1"/>
</dbReference>
<evidence type="ECO:0000256" key="3">
    <source>
        <dbReference type="HAMAP-Rule" id="MF_00654"/>
    </source>
</evidence>
<dbReference type="GO" id="GO:0018189">
    <property type="term" value="P:pyrroloquinoline quinone biosynthetic process"/>
    <property type="evidence" value="ECO:0007669"/>
    <property type="project" value="UniProtKB-UniRule"/>
</dbReference>
<comment type="caution">
    <text evidence="5">The sequence shown here is derived from an EMBL/GenBank/DDBJ whole genome shotgun (WGS) entry which is preliminary data.</text>
</comment>
<evidence type="ECO:0000256" key="2">
    <source>
        <dbReference type="ARBA" id="ARBA00023002"/>
    </source>
</evidence>
<dbReference type="InterPro" id="IPR016084">
    <property type="entry name" value="Haem_Oase-like_multi-hlx"/>
</dbReference>
<proteinExistence type="inferred from homology"/>
<dbReference type="HAMAP" id="MF_00654">
    <property type="entry name" value="PQQ_syn_PqqC"/>
    <property type="match status" value="1"/>
</dbReference>
<keyword evidence="1 3" id="KW-0884">PQQ biosynthesis</keyword>
<dbReference type="InterPro" id="IPR004305">
    <property type="entry name" value="Thiaminase-2/PQQC"/>
</dbReference>
<dbReference type="AlphaFoldDB" id="A0A363D459"/>
<protein>
    <recommendedName>
        <fullName evidence="3">Pyrroloquinoline-quinone synthase</fullName>
        <ecNumber evidence="3">1.3.3.11</ecNumber>
    </recommendedName>
    <alternativeName>
        <fullName evidence="3">Coenzyme PQQ synthesis protein C</fullName>
    </alternativeName>
    <alternativeName>
        <fullName evidence="3">Pyrroloquinoline quinone biosynthesis protein C</fullName>
    </alternativeName>
</protein>
<name>A0A363D459_9BACT</name>
<dbReference type="NCBIfam" id="TIGR02111">
    <property type="entry name" value="PQQ_syn_pqqC"/>
    <property type="match status" value="1"/>
</dbReference>
<dbReference type="Gene3D" id="1.20.910.10">
    <property type="entry name" value="Heme oxygenase-like"/>
    <property type="match status" value="1"/>
</dbReference>
<dbReference type="PANTHER" id="PTHR40279:SF3">
    <property type="entry name" value="4-AMINOBENZOATE SYNTHASE"/>
    <property type="match status" value="1"/>
</dbReference>
<dbReference type="GO" id="GO:0033732">
    <property type="term" value="F:pyrroloquinoline-quinone synthase activity"/>
    <property type="evidence" value="ECO:0007669"/>
    <property type="project" value="UniProtKB-EC"/>
</dbReference>
<evidence type="ECO:0000259" key="4">
    <source>
        <dbReference type="Pfam" id="PF03070"/>
    </source>
</evidence>
<evidence type="ECO:0000256" key="1">
    <source>
        <dbReference type="ARBA" id="ARBA00022905"/>
    </source>
</evidence>
<evidence type="ECO:0000313" key="6">
    <source>
        <dbReference type="Proteomes" id="UP000251135"/>
    </source>
</evidence>
<reference evidence="5 6" key="1">
    <citation type="submission" date="2017-02" db="EMBL/GenBank/DDBJ databases">
        <title>Arcobacter caeni sp. nov, a new Arcobacter species isolated from reclaimed water.</title>
        <authorList>
            <person name="Figueras M.J."/>
            <person name="Perez-Cataluna A."/>
            <person name="Salas-Masso N."/>
        </authorList>
    </citation>
    <scope>NUCLEOTIDE SEQUENCE [LARGE SCALE GENOMIC DNA]</scope>
    <source>
        <strain evidence="5 6">RW17-10</strain>
    </source>
</reference>
<dbReference type="Pfam" id="PF03070">
    <property type="entry name" value="TENA_THI-4"/>
    <property type="match status" value="1"/>
</dbReference>
<comment type="catalytic activity">
    <reaction evidence="3">
        <text>6-(2-amino-2-carboxyethyl)-7,8-dioxo-1,2,3,4,7,8-hexahydroquinoline-2,4-dicarboxylate + 3 O2 = pyrroloquinoline quinone + 2 H2O2 + 2 H2O + H(+)</text>
        <dbReference type="Rhea" id="RHEA:10692"/>
        <dbReference type="ChEBI" id="CHEBI:15377"/>
        <dbReference type="ChEBI" id="CHEBI:15378"/>
        <dbReference type="ChEBI" id="CHEBI:15379"/>
        <dbReference type="ChEBI" id="CHEBI:16240"/>
        <dbReference type="ChEBI" id="CHEBI:58442"/>
        <dbReference type="ChEBI" id="CHEBI:58778"/>
        <dbReference type="EC" id="1.3.3.11"/>
    </reaction>
</comment>
<dbReference type="PANTHER" id="PTHR40279">
    <property type="entry name" value="PQQC-LIKE PROTEIN"/>
    <property type="match status" value="1"/>
</dbReference>
<dbReference type="SUPFAM" id="SSF48613">
    <property type="entry name" value="Heme oxygenase-like"/>
    <property type="match status" value="1"/>
</dbReference>
<sequence length="244" mass="29235">MNNGYSKKEFEMKLREMEYMYHLYHPFQQKMNSGNFTKRQMQGWVANRFYYQYTIPTKDLAIISNNPPIEHRRLWIQRVKTHIKPNGALDAWLDLGVAVGLSKDDLLSFKYVLPGVKFAIDAYLNYTKRSGWEESVASSLSEMFAIKLHKLRLDTWPLLYPWIDENALLYFKKRLNDTPKDNIHALDIVLNHFNTYELQKEVFKILKFKLDVLWTMLDYMYLAYELNKEPYFNIKNSNTKYLIE</sequence>
<comment type="function">
    <text evidence="3">Ring cyclization and eight-electron oxidation of 3a-(2-amino-2-carboxyethyl)-4,5-dioxo-4,5,6,7,8,9-hexahydroquinoline-7,9-dicarboxylic-acid to PQQ.</text>
</comment>
<gene>
    <name evidence="3" type="primary">pqqC</name>
    <name evidence="5" type="ORF">B0174_01895</name>
</gene>
<comment type="similarity">
    <text evidence="3">Belongs to the PqqC family.</text>
</comment>
<dbReference type="EMBL" id="MUXE01000002">
    <property type="protein sequence ID" value="PUE66043.1"/>
    <property type="molecule type" value="Genomic_DNA"/>
</dbReference>
<dbReference type="InterPro" id="IPR039068">
    <property type="entry name" value="PqqC-like"/>
</dbReference>
<keyword evidence="2 3" id="KW-0560">Oxidoreductase</keyword>
<dbReference type="EC" id="1.3.3.11" evidence="3"/>
<dbReference type="OrthoDB" id="9800756at2"/>
<comment type="pathway">
    <text evidence="3">Cofactor biosynthesis; pyrroloquinoline quinone biosynthesis.</text>
</comment>
<dbReference type="UniPathway" id="UPA00539"/>
<organism evidence="5 6">
    <name type="scientific">Arcobacter caeni</name>
    <dbReference type="NCBI Taxonomy" id="1912877"/>
    <lineage>
        <taxon>Bacteria</taxon>
        <taxon>Pseudomonadati</taxon>
        <taxon>Campylobacterota</taxon>
        <taxon>Epsilonproteobacteria</taxon>
        <taxon>Campylobacterales</taxon>
        <taxon>Arcobacteraceae</taxon>
        <taxon>Arcobacter</taxon>
    </lineage>
</organism>
<feature type="domain" description="Thiaminase-2/PQQC" evidence="4">
    <location>
        <begin position="15"/>
        <end position="219"/>
    </location>
</feature>
<keyword evidence="6" id="KW-1185">Reference proteome</keyword>
<dbReference type="InterPro" id="IPR011845">
    <property type="entry name" value="PqqC"/>
</dbReference>
<accession>A0A363D459</accession>